<dbReference type="RefSeq" id="YP_010002605.1">
    <property type="nucleotide sequence ID" value="NC_053246.1"/>
</dbReference>
<keyword evidence="1" id="KW-0378">Hydrolase</keyword>
<dbReference type="Gene3D" id="3.40.50.1820">
    <property type="entry name" value="alpha/beta hydrolase"/>
    <property type="match status" value="1"/>
</dbReference>
<dbReference type="InterPro" id="IPR029058">
    <property type="entry name" value="AB_hydrolase_fold"/>
</dbReference>
<evidence type="ECO:0000313" key="3">
    <source>
        <dbReference type="Proteomes" id="UP000594820"/>
    </source>
</evidence>
<dbReference type="Pfam" id="PF01083">
    <property type="entry name" value="Cutinase"/>
    <property type="match status" value="1"/>
</dbReference>
<evidence type="ECO:0000313" key="2">
    <source>
        <dbReference type="EMBL" id="QPO17122.1"/>
    </source>
</evidence>
<accession>A0A7T1KS98</accession>
<dbReference type="SUPFAM" id="SSF53474">
    <property type="entry name" value="alpha/beta-Hydrolases"/>
    <property type="match status" value="1"/>
</dbReference>
<organism evidence="2 3">
    <name type="scientific">Gordonia phage Lilbeanie</name>
    <dbReference type="NCBI Taxonomy" id="2794947"/>
    <lineage>
        <taxon>Viruses</taxon>
        <taxon>Duplodnaviria</taxon>
        <taxon>Heunggongvirae</taxon>
        <taxon>Uroviricota</taxon>
        <taxon>Caudoviricetes</taxon>
        <taxon>Stackebrandtviridae</taxon>
        <taxon>Lilbeanievirus</taxon>
        <taxon>Lilbeanievirus lilbeanie</taxon>
    </lineage>
</organism>
<dbReference type="InterPro" id="IPR000675">
    <property type="entry name" value="Cutinase/axe"/>
</dbReference>
<dbReference type="GO" id="GO:0016787">
    <property type="term" value="F:hydrolase activity"/>
    <property type="evidence" value="ECO:0007669"/>
    <property type="project" value="UniProtKB-KW"/>
</dbReference>
<dbReference type="EMBL" id="MW314850">
    <property type="protein sequence ID" value="QPO17122.1"/>
    <property type="molecule type" value="Genomic_DNA"/>
</dbReference>
<keyword evidence="3" id="KW-1185">Reference proteome</keyword>
<reference evidence="2 3" key="1">
    <citation type="submission" date="2020-12" db="EMBL/GenBank/DDBJ databases">
        <authorList>
            <person name="Mahalingham V.A."/>
            <person name="Abad L.A."/>
            <person name="Dennis E.A."/>
            <person name="Alston T.C."/>
            <person name="Buckley J.R."/>
            <person name="Cao N.T."/>
            <person name="Cole K.B."/>
            <person name="Davis H.C."/>
            <person name="Fisher D.E."/>
            <person name="Jennings A.R."/>
            <person name="Litwin A.R."/>
            <person name="McCartney J.B."/>
            <person name="Mitchell K.E."/>
            <person name="Nasser J.B."/>
            <person name="Paudel P."/>
            <person name="Richoux S.A."/>
            <person name="Sisung K.L."/>
            <person name="Smith M.L."/>
            <person name="Sonnier C.R."/>
            <person name="Underwood K.G."/>
            <person name="Hunter C.W."/>
            <person name="Gottschalck B.A."/>
            <person name="Wiggina Z.F."/>
            <person name="Spears T.J."/>
            <person name="Hancock A.M."/>
            <person name="Gissendanner C.R."/>
            <person name="Findley A.M."/>
            <person name="Garlena R.A."/>
            <person name="Russell D.A."/>
            <person name="Jacobs-Sera D."/>
            <person name="Hatfull G.F."/>
        </authorList>
    </citation>
    <scope>NUCLEOTIDE SEQUENCE [LARGE SCALE GENOMIC DNA]</scope>
</reference>
<gene>
    <name evidence="2" type="primary">44</name>
    <name evidence="2" type="ORF">SEA_LILBEANIE_44</name>
</gene>
<evidence type="ECO:0000256" key="1">
    <source>
        <dbReference type="ARBA" id="ARBA00022801"/>
    </source>
</evidence>
<dbReference type="GeneID" id="63027156"/>
<sequence length="251" mass="27572">MSDWIVTLRGIGEFYAENMCSALVRAFPSDWLHVEVDHPAEYGFVNGSRNPFAKSYEETKADGLLRTEEAVRGIIERDPGARIVIAGYSAGANIAGDFVAQHAAEFPNIVYCILVADPLAPGTPKVYGIAGRRPVPGVPTAWISRADDVICCCPANSPLRVIARLTRRMQLADRTVWAHDVYEQLLNPKTRALIAKELGPWWLPTEWGRYDQAKAQARRYIGGGPARPSTHVLYAEAFPAAATEALRRIGA</sequence>
<dbReference type="Proteomes" id="UP000594820">
    <property type="component" value="Segment"/>
</dbReference>
<name>A0A7T1KS98_9CAUD</name>
<proteinExistence type="predicted"/>
<protein>
    <submittedName>
        <fullName evidence="2">Lysin B</fullName>
    </submittedName>
</protein>
<dbReference type="KEGG" id="vg:63027156"/>